<proteinExistence type="predicted"/>
<dbReference type="VEuPathDB" id="FungiDB:An12g09110"/>
<reference evidence="1" key="2">
    <citation type="submission" date="2025-08" db="UniProtKB">
        <authorList>
            <consortium name="RefSeq"/>
        </authorList>
    </citation>
    <scope>IDENTIFICATION</scope>
</reference>
<name>A0AAJ8BWH4_ASPNG</name>
<dbReference type="KEGG" id="ang:An12g09110"/>
<protein>
    <submittedName>
        <fullName evidence="1">Uncharacterized protein</fullName>
    </submittedName>
</protein>
<evidence type="ECO:0000313" key="1">
    <source>
        <dbReference type="RefSeq" id="XP_059604559.1"/>
    </source>
</evidence>
<dbReference type="AlphaFoldDB" id="A0AAJ8BWH4"/>
<dbReference type="GeneID" id="84592716"/>
<reference evidence="1" key="1">
    <citation type="submission" date="2025-02" db="EMBL/GenBank/DDBJ databases">
        <authorList>
            <consortium name="NCBI Genome Project"/>
        </authorList>
    </citation>
    <scope>NUCLEOTIDE SEQUENCE</scope>
</reference>
<organism evidence="1">
    <name type="scientific">Aspergillus niger</name>
    <dbReference type="NCBI Taxonomy" id="5061"/>
    <lineage>
        <taxon>Eukaryota</taxon>
        <taxon>Fungi</taxon>
        <taxon>Dikarya</taxon>
        <taxon>Ascomycota</taxon>
        <taxon>Pezizomycotina</taxon>
        <taxon>Eurotiomycetes</taxon>
        <taxon>Eurotiomycetidae</taxon>
        <taxon>Eurotiales</taxon>
        <taxon>Aspergillaceae</taxon>
        <taxon>Aspergillus</taxon>
        <taxon>Aspergillus subgen. Circumdati</taxon>
    </lineage>
</organism>
<dbReference type="RefSeq" id="XP_059604559.1">
    <property type="nucleotide sequence ID" value="XM_059743641.1"/>
</dbReference>
<gene>
    <name evidence="1" type="ORF">An12g09110</name>
</gene>
<sequence length="148" mass="16440">MMACQYLRTGRGLRLHGSCSTGGARDRSFGAMVRSMLRGIASPNQKARPPCWAHWEAAVRVPRKELRKPVVWKACPVAAVAISSHVLSMRIHNGLGIVRQIHGLGQDATEVWLGEKNLLRNSGSRDVRIIPHSNHVMEDFCRPTSLHC</sequence>
<accession>A0AAJ8BWH4</accession>